<feature type="transmembrane region" description="Helical" evidence="6">
    <location>
        <begin position="95"/>
        <end position="118"/>
    </location>
</feature>
<evidence type="ECO:0000313" key="8">
    <source>
        <dbReference type="Proteomes" id="UP001500837"/>
    </source>
</evidence>
<evidence type="ECO:0000313" key="7">
    <source>
        <dbReference type="EMBL" id="GAA0302003.1"/>
    </source>
</evidence>
<protein>
    <submittedName>
        <fullName evidence="7">DoxX family protein</fullName>
    </submittedName>
</protein>
<dbReference type="RefSeq" id="WP_211313493.1">
    <property type="nucleotide sequence ID" value="NZ_BAAABL010000043.1"/>
</dbReference>
<reference evidence="7 8" key="1">
    <citation type="journal article" date="2019" name="Int. J. Syst. Evol. Microbiol.">
        <title>The Global Catalogue of Microorganisms (GCM) 10K type strain sequencing project: providing services to taxonomists for standard genome sequencing and annotation.</title>
        <authorList>
            <consortium name="The Broad Institute Genomics Platform"/>
            <consortium name="The Broad Institute Genome Sequencing Center for Infectious Disease"/>
            <person name="Wu L."/>
            <person name="Ma J."/>
        </authorList>
    </citation>
    <scope>NUCLEOTIDE SEQUENCE [LARGE SCALE GENOMIC DNA]</scope>
    <source>
        <strain evidence="7 8">JCM 16330</strain>
    </source>
</reference>
<keyword evidence="8" id="KW-1185">Reference proteome</keyword>
<dbReference type="InterPro" id="IPR032808">
    <property type="entry name" value="DoxX"/>
</dbReference>
<keyword evidence="5 6" id="KW-0472">Membrane</keyword>
<keyword evidence="3 6" id="KW-0812">Transmembrane</keyword>
<keyword evidence="4 6" id="KW-1133">Transmembrane helix</keyword>
<dbReference type="Pfam" id="PF07681">
    <property type="entry name" value="DoxX"/>
    <property type="match status" value="1"/>
</dbReference>
<sequence>MRSLRQLYIVVTAVVAVLLTAMPAAAHVDYTTEGDSGHVDTVQFLIDVLSQPLHVALLVGGAAAVVVAAIAYLRWRPLRRDIAVFRDAVTDYDDLLPWLLRLGFGLPLVGAGFTGYFISPAITPTGSLLAPLARLFQIGLGFALLFGLATRVAAFIGLLAYFGVLLFRPELFLSMEYVAGFIVLILLGSGRPSADTVLETIAAADGTMYGRIDPIHRLTDAFRARVAPYRALVPTIIRVGLGVTFIYLGVAQKLLAPGPALQVVAKYNLTQVVPVDPGLWVLGAALAEIALGTALILGLFTRADALIALFMFTLTLFGLPDDPVLAHISLFGLASALIITGAGPHALDHYLPGWLARRVSDGTPGETTTG</sequence>
<dbReference type="PANTHER" id="PTHR33452:SF1">
    <property type="entry name" value="INNER MEMBRANE PROTEIN YPHA-RELATED"/>
    <property type="match status" value="1"/>
</dbReference>
<dbReference type="InterPro" id="IPR051907">
    <property type="entry name" value="DoxX-like_oxidoreductase"/>
</dbReference>
<accession>A0AAV3S758</accession>
<name>A0AAV3S758_9EURY</name>
<proteinExistence type="predicted"/>
<feature type="transmembrane region" description="Helical" evidence="6">
    <location>
        <begin position="303"/>
        <end position="319"/>
    </location>
</feature>
<dbReference type="PANTHER" id="PTHR33452">
    <property type="entry name" value="OXIDOREDUCTASE CATD-RELATED"/>
    <property type="match status" value="1"/>
</dbReference>
<keyword evidence="2" id="KW-1003">Cell membrane</keyword>
<evidence type="ECO:0000256" key="6">
    <source>
        <dbReference type="SAM" id="Phobius"/>
    </source>
</evidence>
<feature type="transmembrane region" description="Helical" evidence="6">
    <location>
        <begin position="138"/>
        <end position="164"/>
    </location>
</feature>
<dbReference type="AlphaFoldDB" id="A0AAV3S758"/>
<dbReference type="GO" id="GO:0005886">
    <property type="term" value="C:plasma membrane"/>
    <property type="evidence" value="ECO:0007669"/>
    <property type="project" value="UniProtKB-SubCell"/>
</dbReference>
<evidence type="ECO:0000256" key="2">
    <source>
        <dbReference type="ARBA" id="ARBA00022475"/>
    </source>
</evidence>
<organism evidence="7 8">
    <name type="scientific">Halarchaeum salinum</name>
    <dbReference type="NCBI Taxonomy" id="489912"/>
    <lineage>
        <taxon>Archaea</taxon>
        <taxon>Methanobacteriati</taxon>
        <taxon>Methanobacteriota</taxon>
        <taxon>Stenosarchaea group</taxon>
        <taxon>Halobacteria</taxon>
        <taxon>Halobacteriales</taxon>
        <taxon>Halobacteriaceae</taxon>
    </lineage>
</organism>
<feature type="transmembrane region" description="Helical" evidence="6">
    <location>
        <begin position="52"/>
        <end position="75"/>
    </location>
</feature>
<feature type="transmembrane region" description="Helical" evidence="6">
    <location>
        <begin position="278"/>
        <end position="296"/>
    </location>
</feature>
<dbReference type="Proteomes" id="UP001500837">
    <property type="component" value="Unassembled WGS sequence"/>
</dbReference>
<evidence type="ECO:0000256" key="4">
    <source>
        <dbReference type="ARBA" id="ARBA00022989"/>
    </source>
</evidence>
<evidence type="ECO:0000256" key="5">
    <source>
        <dbReference type="ARBA" id="ARBA00023136"/>
    </source>
</evidence>
<feature type="transmembrane region" description="Helical" evidence="6">
    <location>
        <begin position="325"/>
        <end position="347"/>
    </location>
</feature>
<dbReference type="EMBL" id="BAAABL010000043">
    <property type="protein sequence ID" value="GAA0302003.1"/>
    <property type="molecule type" value="Genomic_DNA"/>
</dbReference>
<comment type="caution">
    <text evidence="7">The sequence shown here is derived from an EMBL/GenBank/DDBJ whole genome shotgun (WGS) entry which is preliminary data.</text>
</comment>
<comment type="subcellular location">
    <subcellularLocation>
        <location evidence="1">Cell membrane</location>
        <topology evidence="1">Multi-pass membrane protein</topology>
    </subcellularLocation>
</comment>
<evidence type="ECO:0000256" key="1">
    <source>
        <dbReference type="ARBA" id="ARBA00004651"/>
    </source>
</evidence>
<gene>
    <name evidence="7" type="ORF">GCM10009066_15140</name>
</gene>
<evidence type="ECO:0000256" key="3">
    <source>
        <dbReference type="ARBA" id="ARBA00022692"/>
    </source>
</evidence>